<dbReference type="Pfam" id="PF14663">
    <property type="entry name" value="RasGEF_N_2"/>
    <property type="match status" value="1"/>
</dbReference>
<dbReference type="InterPro" id="IPR028268">
    <property type="entry name" value="Pianissimo_fam"/>
</dbReference>
<dbReference type="PANTHER" id="PTHR13298">
    <property type="entry name" value="CYTOSOLIC REGULATOR PIANISSIMO"/>
    <property type="match status" value="1"/>
</dbReference>
<evidence type="ECO:0000313" key="3">
    <source>
        <dbReference type="WBParaSite" id="ACRNAN_scaffold2420.g16194.t1"/>
    </source>
</evidence>
<dbReference type="InterPro" id="IPR029453">
    <property type="entry name" value="Rictor_IV"/>
</dbReference>
<keyword evidence="2" id="KW-1185">Reference proteome</keyword>
<sequence length="433" mass="48856">MGLLFRQLADESPKVVRHAVRLLNTWIPKYPQSLKYVKNVRVESLGEAGIFIQTHLFEDEYHVSENQSATLKAIQLWMESFNFRYVETVEENMRLALLNVRRSLSGRFARSSSEKYERYGVPAPVHLLANLAKHATGRQILLKTQVVQQLLTTLKNSTIQPENYSRIKAALFGLAHIAGNMPMEHDSRLMPAETIPIICRFAEECPVLSIRGTAFWAMNIIAGSEFGARAIASMGWEGNRHANVLDEVRSRLENLNTNNISVKETSTIRSLKNPIVANKCTSSESSSSPVRTHQMLGRIHSDSMVPLPQIKELKKATIEICLENLVRPERTFTQESAVTSGFGSAPTEEEAAIPNKEAQQPLLPTVFPNRINAQINPMTTGTPVKLDELDNFSNTSDQTVLRYEVSFKDTGRIIMDKVYFYTFFQSKKSWVPD</sequence>
<evidence type="ECO:0000259" key="1">
    <source>
        <dbReference type="SMART" id="SM01310"/>
    </source>
</evidence>
<dbReference type="GO" id="GO:0043539">
    <property type="term" value="F:protein serine/threonine kinase activator activity"/>
    <property type="evidence" value="ECO:0007669"/>
    <property type="project" value="TreeGrafter"/>
</dbReference>
<accession>A0A914DDY9</accession>
<proteinExistence type="predicted"/>
<organism evidence="2 3">
    <name type="scientific">Acrobeloides nanus</name>
    <dbReference type="NCBI Taxonomy" id="290746"/>
    <lineage>
        <taxon>Eukaryota</taxon>
        <taxon>Metazoa</taxon>
        <taxon>Ecdysozoa</taxon>
        <taxon>Nematoda</taxon>
        <taxon>Chromadorea</taxon>
        <taxon>Rhabditida</taxon>
        <taxon>Tylenchina</taxon>
        <taxon>Cephalobomorpha</taxon>
        <taxon>Cephaloboidea</taxon>
        <taxon>Cephalobidae</taxon>
        <taxon>Acrobeloides</taxon>
    </lineage>
</organism>
<dbReference type="Proteomes" id="UP000887540">
    <property type="component" value="Unplaced"/>
</dbReference>
<dbReference type="AlphaFoldDB" id="A0A914DDY9"/>
<dbReference type="PANTHER" id="PTHR13298:SF11">
    <property type="entry name" value="RAPAMYCIN-INSENSITIVE COMPANION OF MTOR"/>
    <property type="match status" value="1"/>
</dbReference>
<reference evidence="3" key="1">
    <citation type="submission" date="2022-11" db="UniProtKB">
        <authorList>
            <consortium name="WormBaseParasite"/>
        </authorList>
    </citation>
    <scope>IDENTIFICATION</scope>
</reference>
<dbReference type="GO" id="GO:0051897">
    <property type="term" value="P:positive regulation of phosphatidylinositol 3-kinase/protein kinase B signal transduction"/>
    <property type="evidence" value="ECO:0007669"/>
    <property type="project" value="TreeGrafter"/>
</dbReference>
<evidence type="ECO:0000313" key="2">
    <source>
        <dbReference type="Proteomes" id="UP000887540"/>
    </source>
</evidence>
<feature type="domain" description="Rapamycin-insensitive companion of mTOR" evidence="1">
    <location>
        <begin position="164"/>
        <end position="238"/>
    </location>
</feature>
<dbReference type="GO" id="GO:0031932">
    <property type="term" value="C:TORC2 complex"/>
    <property type="evidence" value="ECO:0007669"/>
    <property type="project" value="InterPro"/>
</dbReference>
<dbReference type="WBParaSite" id="ACRNAN_scaffold2420.g16194.t1">
    <property type="protein sequence ID" value="ACRNAN_scaffold2420.g16194.t1"/>
    <property type="gene ID" value="ACRNAN_scaffold2420.g16194"/>
</dbReference>
<dbReference type="SUPFAM" id="SSF48371">
    <property type="entry name" value="ARM repeat"/>
    <property type="match status" value="1"/>
</dbReference>
<protein>
    <submittedName>
        <fullName evidence="3">Rapamycin-insensitive companion of mTOR domain-containing protein</fullName>
    </submittedName>
</protein>
<name>A0A914DDY9_9BILA</name>
<dbReference type="SMART" id="SM01310">
    <property type="entry name" value="RICTOR_V"/>
    <property type="match status" value="1"/>
</dbReference>
<dbReference type="InterPro" id="IPR029452">
    <property type="entry name" value="RICTOR_V"/>
</dbReference>
<dbReference type="InterPro" id="IPR016024">
    <property type="entry name" value="ARM-type_fold"/>
</dbReference>
<dbReference type="Pfam" id="PF14668">
    <property type="entry name" value="RICTOR_V"/>
    <property type="match status" value="1"/>
</dbReference>
<dbReference type="GO" id="GO:0038203">
    <property type="term" value="P:TORC2 signaling"/>
    <property type="evidence" value="ECO:0007669"/>
    <property type="project" value="TreeGrafter"/>
</dbReference>